<protein>
    <submittedName>
        <fullName evidence="8">Spore coat protein CotH</fullName>
    </submittedName>
</protein>
<dbReference type="InterPro" id="IPR001322">
    <property type="entry name" value="Lamin_tail_dom"/>
</dbReference>
<dbReference type="STRING" id="755732.Fluta_1892"/>
<evidence type="ECO:0000313" key="9">
    <source>
        <dbReference type="Proteomes" id="UP000007463"/>
    </source>
</evidence>
<dbReference type="eggNOG" id="COG1520">
    <property type="taxonomic scope" value="Bacteria"/>
</dbReference>
<evidence type="ECO:0000256" key="6">
    <source>
        <dbReference type="SAM" id="SignalP"/>
    </source>
</evidence>
<keyword evidence="4" id="KW-0106">Calcium</keyword>
<sequence precursor="true">MKLHTLSKTLFFFLLLLLSKVASSQVFINEYSCSNIAGPTDAFGEREDWVELYNAGASAVDLTGYYLSDNDNNPTKWQIPSGSIAAGGYKMIYCSGRGIVSGNEIHPNFNLAQTSNEWFILTSPANVTVDFIEFTQMTKQNHSIGRQTNGAATWRLFLTPTPLASNTGGINFYTSTPVFSVAAGFYTTTQNVTITCPDAGSTIRYTTDGSEPTATSTLYSTPVAITSTKVLRAKAFSTNQVSFTMSGTYFINVNHTVPVVSIAGAGPNSVATLLNGTQIEPQGFFELWEADKSFAGKGEGQFNKHGNDSWAYPQRGFDFIMRDQYGYDHEIEHQIFPTENRDKFQRLILKPAASDNYPFETGGAHIRDAFVHTLSQRADLKLDERTWRPCVVYLNGQYWGVYELREKADDADFTKHYYNQDKFNLQYLKTWGTTWEEYGAPNALPDWNALRNYINTNNMGVAANFTYVDSQLNWESLVDYFVINSYIVSQDWLNWNTGWWRGMDPNGDKKKWRYILWDMDACFGHYINFTNIPDPSANANPCQAENLPNPGGQGHTNIIQKLIDENPVVEQYYISRYIDLVNTHFSCAYMNNLLDSMVNQIAPEMAQHCTRWGGTVAGWQANVQAMRNFINLRCTALNQGLVDCYQVTGPSAIVVTVSPALSGEVKVNSVWAPTYPWNANYFGGIQTNLIAKPLTGYVFSHWEHTANTLTAPIAQDTNSMDIVAPVTITAVFIVDNPDIDGDGCLNTDEVIAGTDPNVADTDGDGENDCAEIGSNPSTPLDSDGDGIIDALEPSTTDTDGDGVNDESDPANTDPCIPNPNAGPCDQDGDGLTNAEETTAGTNTTNPDTDGDGINDGDEVTNGTNPLDPCSPPNATPACNVDTDGDGILDGSEVVYGTDPNNPDTDGDGINDGDEVTNGTDPLDSCDPNPVGEMCFLGFHMPTAFSPNNDGLNDFLAPRIGRDVASFTWYVYDRWGNRMVVSSDPNFKWDGVFNGEKLNTGVYAFQANVVFTNGKKETYSGNITVTR</sequence>
<dbReference type="AlphaFoldDB" id="F2IJ21"/>
<dbReference type="PANTHER" id="PTHR37467">
    <property type="entry name" value="EXPORTED CALCIUM-BINDING GLYCOPROTEIN-RELATED"/>
    <property type="match status" value="1"/>
</dbReference>
<dbReference type="InterPro" id="IPR018247">
    <property type="entry name" value="EF_Hand_1_Ca_BS"/>
</dbReference>
<dbReference type="Proteomes" id="UP000007463">
    <property type="component" value="Chromosome"/>
</dbReference>
<keyword evidence="9" id="KW-1185">Reference proteome</keyword>
<feature type="domain" description="LTD" evidence="7">
    <location>
        <begin position="22"/>
        <end position="138"/>
    </location>
</feature>
<evidence type="ECO:0000256" key="4">
    <source>
        <dbReference type="ARBA" id="ARBA00022837"/>
    </source>
</evidence>
<evidence type="ECO:0000313" key="8">
    <source>
        <dbReference type="EMBL" id="AEA43879.1"/>
    </source>
</evidence>
<dbReference type="InterPro" id="IPR014867">
    <property type="entry name" value="Spore_coat_CotH_CotH2/3/7"/>
</dbReference>
<dbReference type="Pfam" id="PF18884">
    <property type="entry name" value="TSP3_bac"/>
    <property type="match status" value="5"/>
</dbReference>
<feature type="compositionally biased region" description="Acidic residues" evidence="5">
    <location>
        <begin position="798"/>
        <end position="808"/>
    </location>
</feature>
<accession>F2IJ21</accession>
<dbReference type="Pfam" id="PF08757">
    <property type="entry name" value="CotH"/>
    <property type="match status" value="1"/>
</dbReference>
<evidence type="ECO:0000256" key="3">
    <source>
        <dbReference type="ARBA" id="ARBA00022729"/>
    </source>
</evidence>
<dbReference type="InterPro" id="IPR059100">
    <property type="entry name" value="TSP3_bac"/>
</dbReference>
<dbReference type="eggNOG" id="COG4386">
    <property type="taxonomic scope" value="Bacteria"/>
</dbReference>
<dbReference type="Gene3D" id="4.10.1080.10">
    <property type="entry name" value="TSP type-3 repeat"/>
    <property type="match status" value="1"/>
</dbReference>
<dbReference type="GO" id="GO:0005509">
    <property type="term" value="F:calcium ion binding"/>
    <property type="evidence" value="ECO:0007669"/>
    <property type="project" value="InterPro"/>
</dbReference>
<dbReference type="Pfam" id="PF00932">
    <property type="entry name" value="LTD"/>
    <property type="match status" value="1"/>
</dbReference>
<keyword evidence="2" id="KW-0964">Secreted</keyword>
<dbReference type="eggNOG" id="COG2312">
    <property type="taxonomic scope" value="Bacteria"/>
</dbReference>
<dbReference type="InterPro" id="IPR028974">
    <property type="entry name" value="TSP_type-3_rpt"/>
</dbReference>
<gene>
    <name evidence="8" type="ordered locus">Fluta_1892</name>
</gene>
<dbReference type="InterPro" id="IPR036415">
    <property type="entry name" value="Lamin_tail_dom_sf"/>
</dbReference>
<feature type="chain" id="PRO_5003283768" evidence="6">
    <location>
        <begin position="25"/>
        <end position="1026"/>
    </location>
</feature>
<feature type="region of interest" description="Disordered" evidence="5">
    <location>
        <begin position="897"/>
        <end position="916"/>
    </location>
</feature>
<organism evidence="8 9">
    <name type="scientific">Fluviicola taffensis (strain DSM 16823 / NCIMB 13979 / RW262)</name>
    <dbReference type="NCBI Taxonomy" id="755732"/>
    <lineage>
        <taxon>Bacteria</taxon>
        <taxon>Pseudomonadati</taxon>
        <taxon>Bacteroidota</taxon>
        <taxon>Flavobacteriia</taxon>
        <taxon>Flavobacteriales</taxon>
        <taxon>Crocinitomicaceae</taxon>
        <taxon>Fluviicola</taxon>
    </lineage>
</organism>
<proteinExistence type="predicted"/>
<evidence type="ECO:0000256" key="5">
    <source>
        <dbReference type="SAM" id="MobiDB-lite"/>
    </source>
</evidence>
<feature type="compositionally biased region" description="Acidic residues" evidence="5">
    <location>
        <begin position="904"/>
        <end position="914"/>
    </location>
</feature>
<dbReference type="InterPro" id="IPR059177">
    <property type="entry name" value="GH29D-like_dom"/>
</dbReference>
<keyword evidence="3 6" id="KW-0732">Signal</keyword>
<evidence type="ECO:0000256" key="2">
    <source>
        <dbReference type="ARBA" id="ARBA00022525"/>
    </source>
</evidence>
<dbReference type="PANTHER" id="PTHR37467:SF1">
    <property type="entry name" value="EXPORTED CALCIUM-BINDING GLYCOPROTEIN"/>
    <property type="match status" value="1"/>
</dbReference>
<dbReference type="InterPro" id="IPR053180">
    <property type="entry name" value="Ca-binding_acidic-repeat"/>
</dbReference>
<evidence type="ECO:0000256" key="1">
    <source>
        <dbReference type="ARBA" id="ARBA00004613"/>
    </source>
</evidence>
<comment type="subcellular location">
    <subcellularLocation>
        <location evidence="1">Secreted</location>
    </subcellularLocation>
</comment>
<feature type="signal peptide" evidence="6">
    <location>
        <begin position="1"/>
        <end position="24"/>
    </location>
</feature>
<dbReference type="EMBL" id="CP002542">
    <property type="protein sequence ID" value="AEA43879.1"/>
    <property type="molecule type" value="Genomic_DNA"/>
</dbReference>
<reference evidence="8 9" key="1">
    <citation type="journal article" date="2011" name="Stand. Genomic Sci.">
        <title>Complete genome sequence of the gliding freshwater bacterium Fluviicola taffensis type strain (RW262).</title>
        <authorList>
            <person name="Woyke T."/>
            <person name="Chertkov O."/>
            <person name="Lapidus A."/>
            <person name="Nolan M."/>
            <person name="Lucas S."/>
            <person name="Del Rio T.G."/>
            <person name="Tice H."/>
            <person name="Cheng J.F."/>
            <person name="Tapia R."/>
            <person name="Han C."/>
            <person name="Goodwin L."/>
            <person name="Pitluck S."/>
            <person name="Liolios K."/>
            <person name="Pagani I."/>
            <person name="Ivanova N."/>
            <person name="Huntemann M."/>
            <person name="Mavromatis K."/>
            <person name="Mikhailova N."/>
            <person name="Pati A."/>
            <person name="Chen A."/>
            <person name="Palaniappan K."/>
            <person name="Land M."/>
            <person name="Hauser L."/>
            <person name="Brambilla E.M."/>
            <person name="Rohde M."/>
            <person name="Mwirichia R."/>
            <person name="Sikorski J."/>
            <person name="Tindall B.J."/>
            <person name="Goker M."/>
            <person name="Bristow J."/>
            <person name="Eisen J.A."/>
            <person name="Markowitz V."/>
            <person name="Hugenholtz P."/>
            <person name="Klenk H.P."/>
            <person name="Kyrpides N.C."/>
        </authorList>
    </citation>
    <scope>NUCLEOTIDE SEQUENCE [LARGE SCALE GENOMIC DNA]</scope>
    <source>
        <strain evidence="9">DSM 16823 / RW262 / RW262</strain>
    </source>
</reference>
<reference evidence="9" key="2">
    <citation type="submission" date="2011-02" db="EMBL/GenBank/DDBJ databases">
        <title>The complete genome of Fluviicola taffensis DSM 16823.</title>
        <authorList>
            <consortium name="US DOE Joint Genome Institute (JGI-PGF)"/>
            <person name="Lucas S."/>
            <person name="Copeland A."/>
            <person name="Lapidus A."/>
            <person name="Bruce D."/>
            <person name="Goodwin L."/>
            <person name="Pitluck S."/>
            <person name="Kyrpides N."/>
            <person name="Mavromatis K."/>
            <person name="Ivanova N."/>
            <person name="Mikhailova N."/>
            <person name="Pagani I."/>
            <person name="Chertkov O."/>
            <person name="Detter J.C."/>
            <person name="Han C."/>
            <person name="Tapia R."/>
            <person name="Land M."/>
            <person name="Hauser L."/>
            <person name="Markowitz V."/>
            <person name="Cheng J.-F."/>
            <person name="Hugenholtz P."/>
            <person name="Woyke T."/>
            <person name="Wu D."/>
            <person name="Tindall B."/>
            <person name="Pomrenke H.G."/>
            <person name="Brambilla E."/>
            <person name="Klenk H.-P."/>
            <person name="Eisen J.A."/>
        </authorList>
    </citation>
    <scope>NUCLEOTIDE SEQUENCE [LARGE SCALE GENOMIC DNA]</scope>
    <source>
        <strain evidence="9">DSM 16823 / RW262 / RW262</strain>
    </source>
</reference>
<feature type="region of interest" description="Disordered" evidence="5">
    <location>
        <begin position="751"/>
        <end position="853"/>
    </location>
</feature>
<dbReference type="HOGENOM" id="CLU_295074_0_0_10"/>
<dbReference type="RefSeq" id="WP_013686649.1">
    <property type="nucleotide sequence ID" value="NC_015321.1"/>
</dbReference>
<feature type="compositionally biased region" description="Low complexity" evidence="5">
    <location>
        <begin position="832"/>
        <end position="847"/>
    </location>
</feature>
<name>F2IJ21_FLUTR</name>
<dbReference type="Pfam" id="PF13585">
    <property type="entry name" value="CHU_C"/>
    <property type="match status" value="1"/>
</dbReference>
<dbReference type="OrthoDB" id="9806464at2"/>
<dbReference type="Gene3D" id="2.60.40.1260">
    <property type="entry name" value="Lamin Tail domain"/>
    <property type="match status" value="1"/>
</dbReference>
<dbReference type="Pfam" id="PF13290">
    <property type="entry name" value="CHB_HEX_C_1"/>
    <property type="match status" value="1"/>
</dbReference>
<dbReference type="PROSITE" id="PS00018">
    <property type="entry name" value="EF_HAND_1"/>
    <property type="match status" value="2"/>
</dbReference>
<dbReference type="KEGG" id="fte:Fluta_1892"/>
<evidence type="ECO:0000259" key="7">
    <source>
        <dbReference type="PROSITE" id="PS51841"/>
    </source>
</evidence>
<dbReference type="SUPFAM" id="SSF74853">
    <property type="entry name" value="Lamin A/C globular tail domain"/>
    <property type="match status" value="1"/>
</dbReference>
<dbReference type="InterPro" id="IPR026341">
    <property type="entry name" value="T9SS_type_B"/>
</dbReference>
<keyword evidence="8" id="KW-0167">Capsid protein</keyword>
<dbReference type="NCBIfam" id="TIGR04131">
    <property type="entry name" value="Bac_Flav_CTERM"/>
    <property type="match status" value="1"/>
</dbReference>
<keyword evidence="8" id="KW-0946">Virion</keyword>
<dbReference type="PROSITE" id="PS51841">
    <property type="entry name" value="LTD"/>
    <property type="match status" value="1"/>
</dbReference>